<sequence length="273" mass="31021">MKRFPIKGLSALTVSAMIITGCGNASDEGSGSENGSESEEQNQEHSDEESQSNEQEQSDDEDAGSDGSEEHEHNHSHDEESDSHDHSHGQDAESERIYNGFFYNDEVEDRPLSDWTGDWQSVYPYLEDGTLDEVFAHKAEEDEEMSEDEYKEYYEEGYQTDVSEISIEEDGTVTFVKDGEEMNGEYVSGGHEILEYEAGNRGVRYIFELDEGDGGMPQYIQFSDHDINPTDAGHYHLYWGDDNGELLEEVENWPTYYPSDMDGEEITHEMIAH</sequence>
<gene>
    <name evidence="5" type="ORF">SAMN05421781_0492</name>
</gene>
<feature type="compositionally biased region" description="Low complexity" evidence="3">
    <location>
        <begin position="26"/>
        <end position="35"/>
    </location>
</feature>
<dbReference type="InterPro" id="IPR015304">
    <property type="entry name" value="ZinT_dom"/>
</dbReference>
<evidence type="ECO:0000313" key="5">
    <source>
        <dbReference type="EMBL" id="SDW11435.1"/>
    </source>
</evidence>
<evidence type="ECO:0000256" key="2">
    <source>
        <dbReference type="ARBA" id="ARBA00022833"/>
    </source>
</evidence>
<dbReference type="GO" id="GO:0008270">
    <property type="term" value="F:zinc ion binding"/>
    <property type="evidence" value="ECO:0007669"/>
    <property type="project" value="InterPro"/>
</dbReference>
<dbReference type="OrthoDB" id="9810636at2"/>
<dbReference type="RefSeq" id="WP_091610685.1">
    <property type="nucleotide sequence ID" value="NZ_FNNC01000001.1"/>
</dbReference>
<proteinExistence type="predicted"/>
<evidence type="ECO:0000313" key="6">
    <source>
        <dbReference type="Proteomes" id="UP000199488"/>
    </source>
</evidence>
<feature type="compositionally biased region" description="Acidic residues" evidence="3">
    <location>
        <begin position="36"/>
        <end position="67"/>
    </location>
</feature>
<dbReference type="EMBL" id="FNNC01000001">
    <property type="protein sequence ID" value="SDW11435.1"/>
    <property type="molecule type" value="Genomic_DNA"/>
</dbReference>
<dbReference type="PROSITE" id="PS51257">
    <property type="entry name" value="PROKAR_LIPOPROTEIN"/>
    <property type="match status" value="1"/>
</dbReference>
<organism evidence="5 6">
    <name type="scientific">Marinococcus luteus</name>
    <dbReference type="NCBI Taxonomy" id="1122204"/>
    <lineage>
        <taxon>Bacteria</taxon>
        <taxon>Bacillati</taxon>
        <taxon>Bacillota</taxon>
        <taxon>Bacilli</taxon>
        <taxon>Bacillales</taxon>
        <taxon>Bacillaceae</taxon>
        <taxon>Marinococcus</taxon>
    </lineage>
</organism>
<dbReference type="Gene3D" id="2.40.128.20">
    <property type="match status" value="1"/>
</dbReference>
<keyword evidence="2" id="KW-0862">Zinc</keyword>
<accession>A0A1H2QWD5</accession>
<keyword evidence="6" id="KW-1185">Reference proteome</keyword>
<dbReference type="Pfam" id="PF09223">
    <property type="entry name" value="ZinT"/>
    <property type="match status" value="1"/>
</dbReference>
<evidence type="ECO:0000256" key="1">
    <source>
        <dbReference type="ARBA" id="ARBA00022729"/>
    </source>
</evidence>
<name>A0A1H2QWD5_9BACI</name>
<dbReference type="AlphaFoldDB" id="A0A1H2QWD5"/>
<feature type="region of interest" description="Disordered" evidence="3">
    <location>
        <begin position="21"/>
        <end position="93"/>
    </location>
</feature>
<dbReference type="InterPro" id="IPR012674">
    <property type="entry name" value="Calycin"/>
</dbReference>
<reference evidence="5 6" key="1">
    <citation type="submission" date="2016-10" db="EMBL/GenBank/DDBJ databases">
        <authorList>
            <person name="de Groot N.N."/>
        </authorList>
    </citation>
    <scope>NUCLEOTIDE SEQUENCE [LARGE SCALE GENOMIC DNA]</scope>
    <source>
        <strain evidence="5 6">DSM 23126</strain>
    </source>
</reference>
<evidence type="ECO:0000256" key="3">
    <source>
        <dbReference type="SAM" id="MobiDB-lite"/>
    </source>
</evidence>
<protein>
    <submittedName>
        <fullName evidence="5">Zinc transport system substrate-binding protein</fullName>
    </submittedName>
</protein>
<feature type="compositionally biased region" description="Basic and acidic residues" evidence="3">
    <location>
        <begin position="68"/>
        <end position="93"/>
    </location>
</feature>
<dbReference type="Proteomes" id="UP000199488">
    <property type="component" value="Unassembled WGS sequence"/>
</dbReference>
<evidence type="ECO:0000259" key="4">
    <source>
        <dbReference type="Pfam" id="PF09223"/>
    </source>
</evidence>
<dbReference type="STRING" id="1122204.SAMN05421781_0492"/>
<keyword evidence="1" id="KW-0732">Signal</keyword>
<feature type="domain" description="ZinT" evidence="4">
    <location>
        <begin position="94"/>
        <end position="273"/>
    </location>
</feature>
<dbReference type="SUPFAM" id="SSF50814">
    <property type="entry name" value="Lipocalins"/>
    <property type="match status" value="1"/>
</dbReference>